<evidence type="ECO:0000256" key="1">
    <source>
        <dbReference type="ARBA" id="ARBA00022553"/>
    </source>
</evidence>
<sequence>MATLTSEEMSKFDDVFLGILQYCGKIEPFLESVFNFLSRKTDFFHLMHSKDDKLGFPPGVAEKVLLTIFKKYQSEVLKTDPLYNKTKQKKEPVNDVSLSKKSSTNEDDVPMPSNYVEIKNTEQKGEKGEKIKDKNNKGSTSELMSSECYNGGVEDTYTWSQNLTDVDIKVPVPSSIKKSSDVTIKIQSNSLKVLLNKHLCQESGFNNPILIDGELTNRIKVEDSMWSLEPGKHILINLEKCQHKWWTSVIVGAKEIDKQSIDTTQNVHDFDEQTQSDIRKVMYDQQQKLMGKPTSEEQKTHDLLKKAWDAEGSPFKGTPFDPSVVNINGSSSFHN</sequence>
<evidence type="ECO:0000256" key="2">
    <source>
        <dbReference type="SAM" id="MobiDB-lite"/>
    </source>
</evidence>
<evidence type="ECO:0000313" key="5">
    <source>
        <dbReference type="RefSeq" id="XP_065659580.1"/>
    </source>
</evidence>
<dbReference type="InterPro" id="IPR007052">
    <property type="entry name" value="CS_dom"/>
</dbReference>
<name>A0ABM4CD26_HYDVU</name>
<dbReference type="Pfam" id="PF14050">
    <property type="entry name" value="Nudc_N"/>
    <property type="match status" value="1"/>
</dbReference>
<dbReference type="InterPro" id="IPR008978">
    <property type="entry name" value="HSP20-like_chaperone"/>
</dbReference>
<feature type="region of interest" description="Disordered" evidence="2">
    <location>
        <begin position="88"/>
        <end position="144"/>
    </location>
</feature>
<dbReference type="PANTHER" id="PTHR12356">
    <property type="entry name" value="NUCLEAR MOVEMENT PROTEIN NUDC"/>
    <property type="match status" value="1"/>
</dbReference>
<feature type="compositionally biased region" description="Basic and acidic residues" evidence="2">
    <location>
        <begin position="119"/>
        <end position="136"/>
    </location>
</feature>
<evidence type="ECO:0000313" key="4">
    <source>
        <dbReference type="Proteomes" id="UP001652625"/>
    </source>
</evidence>
<dbReference type="Gene3D" id="2.60.40.790">
    <property type="match status" value="1"/>
</dbReference>
<dbReference type="PANTHER" id="PTHR12356:SF19">
    <property type="entry name" value="NUDC DOMAIN-CONTAINING PROTEIN 3"/>
    <property type="match status" value="1"/>
</dbReference>
<dbReference type="PROSITE" id="PS51203">
    <property type="entry name" value="CS"/>
    <property type="match status" value="1"/>
</dbReference>
<dbReference type="InterPro" id="IPR037898">
    <property type="entry name" value="NudC_fam"/>
</dbReference>
<dbReference type="RefSeq" id="XP_065659580.1">
    <property type="nucleotide sequence ID" value="XM_065803508.1"/>
</dbReference>
<dbReference type="Proteomes" id="UP001652625">
    <property type="component" value="Chromosome 08"/>
</dbReference>
<feature type="domain" description="CS" evidence="3">
    <location>
        <begin position="152"/>
        <end position="250"/>
    </location>
</feature>
<accession>A0ABM4CD26</accession>
<keyword evidence="1" id="KW-0597">Phosphoprotein</keyword>
<dbReference type="Pfam" id="PF04969">
    <property type="entry name" value="CS"/>
    <property type="match status" value="1"/>
</dbReference>
<proteinExistence type="predicted"/>
<protein>
    <submittedName>
        <fullName evidence="5">NudC domain-containing protein 3 isoform X2</fullName>
    </submittedName>
</protein>
<dbReference type="SUPFAM" id="SSF49764">
    <property type="entry name" value="HSP20-like chaperones"/>
    <property type="match status" value="1"/>
</dbReference>
<dbReference type="InterPro" id="IPR025934">
    <property type="entry name" value="NudC_N_dom"/>
</dbReference>
<reference evidence="5" key="1">
    <citation type="submission" date="2025-08" db="UniProtKB">
        <authorList>
            <consortium name="RefSeq"/>
        </authorList>
    </citation>
    <scope>IDENTIFICATION</scope>
</reference>
<dbReference type="GeneID" id="100208432"/>
<organism evidence="4 5">
    <name type="scientific">Hydra vulgaris</name>
    <name type="common">Hydra</name>
    <name type="synonym">Hydra attenuata</name>
    <dbReference type="NCBI Taxonomy" id="6087"/>
    <lineage>
        <taxon>Eukaryota</taxon>
        <taxon>Metazoa</taxon>
        <taxon>Cnidaria</taxon>
        <taxon>Hydrozoa</taxon>
        <taxon>Hydroidolina</taxon>
        <taxon>Anthoathecata</taxon>
        <taxon>Aplanulata</taxon>
        <taxon>Hydridae</taxon>
        <taxon>Hydra</taxon>
    </lineage>
</organism>
<keyword evidence="4" id="KW-1185">Reference proteome</keyword>
<gene>
    <name evidence="5" type="primary">LOC100208432</name>
</gene>
<evidence type="ECO:0000259" key="3">
    <source>
        <dbReference type="PROSITE" id="PS51203"/>
    </source>
</evidence>